<sequence length="183" mass="20748">MDNTTTARIKHRSIAVVFFNAHGLKNQINEVWTFLTDHQIDILLVQETFLKPSLRDPKIANYRLIRNDRIGNRLGGTLIYYRSSLHVVPIDTPQLTELEASVCRVAMTGQQPITVAFVYLSPNKKIIKSDFEAQFNLSNSVILGGGLNSKHQVWSNNLRKNAKGDHLVKLSDYLNYIIARSSI</sequence>
<dbReference type="PANTHER" id="PTHR33273:SF2">
    <property type="entry name" value="ENDONUCLEASE_EXONUCLEASE_PHOSPHATASE DOMAIN-CONTAINING PROTEIN"/>
    <property type="match status" value="1"/>
</dbReference>
<dbReference type="Proteomes" id="UP001314205">
    <property type="component" value="Unassembled WGS sequence"/>
</dbReference>
<keyword evidence="3" id="KW-1185">Reference proteome</keyword>
<reference evidence="2 3" key="1">
    <citation type="submission" date="2023-11" db="EMBL/GenBank/DDBJ databases">
        <authorList>
            <person name="Hedman E."/>
            <person name="Englund M."/>
            <person name="Stromberg M."/>
            <person name="Nyberg Akerstrom W."/>
            <person name="Nylinder S."/>
            <person name="Jareborg N."/>
            <person name="Kallberg Y."/>
            <person name="Kronander E."/>
        </authorList>
    </citation>
    <scope>NUCLEOTIDE SEQUENCE [LARGE SCALE GENOMIC DNA]</scope>
</reference>
<dbReference type="Gene3D" id="3.60.10.10">
    <property type="entry name" value="Endonuclease/exonuclease/phosphatase"/>
    <property type="match status" value="1"/>
</dbReference>
<protein>
    <recommendedName>
        <fullName evidence="1">Endonuclease/exonuclease/phosphatase domain-containing protein</fullName>
    </recommendedName>
</protein>
<dbReference type="EMBL" id="CAVLGL010000090">
    <property type="protein sequence ID" value="CAK1594422.1"/>
    <property type="molecule type" value="Genomic_DNA"/>
</dbReference>
<dbReference type="GO" id="GO:0003824">
    <property type="term" value="F:catalytic activity"/>
    <property type="evidence" value="ECO:0007669"/>
    <property type="project" value="InterPro"/>
</dbReference>
<dbReference type="InterPro" id="IPR036691">
    <property type="entry name" value="Endo/exonu/phosph_ase_sf"/>
</dbReference>
<accession>A0AAV1LK41</accession>
<dbReference type="PANTHER" id="PTHR33273">
    <property type="entry name" value="DOMAIN-CONTAINING PROTEIN, PUTATIVE-RELATED"/>
    <property type="match status" value="1"/>
</dbReference>
<evidence type="ECO:0000313" key="3">
    <source>
        <dbReference type="Proteomes" id="UP001314205"/>
    </source>
</evidence>
<evidence type="ECO:0000313" key="2">
    <source>
        <dbReference type="EMBL" id="CAK1594422.1"/>
    </source>
</evidence>
<feature type="domain" description="Endonuclease/exonuclease/phosphatase" evidence="1">
    <location>
        <begin position="19"/>
        <end position="172"/>
    </location>
</feature>
<dbReference type="Pfam" id="PF03372">
    <property type="entry name" value="Exo_endo_phos"/>
    <property type="match status" value="1"/>
</dbReference>
<dbReference type="InterPro" id="IPR005135">
    <property type="entry name" value="Endo/exonuclease/phosphatase"/>
</dbReference>
<dbReference type="SUPFAM" id="SSF56219">
    <property type="entry name" value="DNase I-like"/>
    <property type="match status" value="1"/>
</dbReference>
<proteinExistence type="predicted"/>
<organism evidence="2 3">
    <name type="scientific">Parnassius mnemosyne</name>
    <name type="common">clouded apollo</name>
    <dbReference type="NCBI Taxonomy" id="213953"/>
    <lineage>
        <taxon>Eukaryota</taxon>
        <taxon>Metazoa</taxon>
        <taxon>Ecdysozoa</taxon>
        <taxon>Arthropoda</taxon>
        <taxon>Hexapoda</taxon>
        <taxon>Insecta</taxon>
        <taxon>Pterygota</taxon>
        <taxon>Neoptera</taxon>
        <taxon>Endopterygota</taxon>
        <taxon>Lepidoptera</taxon>
        <taxon>Glossata</taxon>
        <taxon>Ditrysia</taxon>
        <taxon>Papilionoidea</taxon>
        <taxon>Papilionidae</taxon>
        <taxon>Parnassiinae</taxon>
        <taxon>Parnassini</taxon>
        <taxon>Parnassius</taxon>
        <taxon>Driopa</taxon>
    </lineage>
</organism>
<evidence type="ECO:0000259" key="1">
    <source>
        <dbReference type="Pfam" id="PF03372"/>
    </source>
</evidence>
<name>A0AAV1LK41_9NEOP</name>
<gene>
    <name evidence="2" type="ORF">PARMNEM_LOCUS14056</name>
</gene>
<dbReference type="AlphaFoldDB" id="A0AAV1LK41"/>
<comment type="caution">
    <text evidence="2">The sequence shown here is derived from an EMBL/GenBank/DDBJ whole genome shotgun (WGS) entry which is preliminary data.</text>
</comment>